<sequence>MRATLKDIAVAVGVSVITVSKVMRGHSDIGAETRRKVLEKAKELNFRPNLQARSLVTGKSQLVGLVVPDLLHPYFVEIAQSLAAELRKKGYYLVLSSSEEDRGLEEQQMEHLLALRLDALVVASCASEPPALFGQIQQQGTPLILLDRSFEDFPCDFVGSDNVQMGYLATSHLLSKKRKRIAHIRGPASSIGRGRYQGYRKAFEEVRRKLDDRYVVETSTVDVDSNLEGKLAMTRLLAVDPRPDAVFCYSDPLAIGAIDAILEAGLRVPQDVAVVGCGNLHYDTHLRVPLTSVDQKSRELGMRVAKMLLSILSSDPKVRRPRTSIQPVELILRESCH</sequence>
<evidence type="ECO:0000313" key="6">
    <source>
        <dbReference type="Proteomes" id="UP000006056"/>
    </source>
</evidence>
<dbReference type="PANTHER" id="PTHR30146">
    <property type="entry name" value="LACI-RELATED TRANSCRIPTIONAL REPRESSOR"/>
    <property type="match status" value="1"/>
</dbReference>
<keyword evidence="6" id="KW-1185">Reference proteome</keyword>
<evidence type="ECO:0000259" key="4">
    <source>
        <dbReference type="PROSITE" id="PS50932"/>
    </source>
</evidence>
<keyword evidence="3" id="KW-0804">Transcription</keyword>
<dbReference type="PROSITE" id="PS50932">
    <property type="entry name" value="HTH_LACI_2"/>
    <property type="match status" value="1"/>
</dbReference>
<feature type="domain" description="HTH lacI-type" evidence="4">
    <location>
        <begin position="3"/>
        <end position="57"/>
    </location>
</feature>
<dbReference type="GO" id="GO:0003700">
    <property type="term" value="F:DNA-binding transcription factor activity"/>
    <property type="evidence" value="ECO:0007669"/>
    <property type="project" value="TreeGrafter"/>
</dbReference>
<dbReference type="HOGENOM" id="CLU_037628_6_0_0"/>
<dbReference type="RefSeq" id="WP_014786425.1">
    <property type="nucleotide sequence ID" value="NC_018014.1"/>
</dbReference>
<dbReference type="PROSITE" id="PS00356">
    <property type="entry name" value="HTH_LACI_1"/>
    <property type="match status" value="1"/>
</dbReference>
<dbReference type="Proteomes" id="UP000006056">
    <property type="component" value="Chromosome"/>
</dbReference>
<dbReference type="Gene3D" id="3.40.50.2300">
    <property type="match status" value="2"/>
</dbReference>
<dbReference type="OrthoDB" id="9784962at2"/>
<dbReference type="InterPro" id="IPR000843">
    <property type="entry name" value="HTH_LacI"/>
</dbReference>
<dbReference type="SUPFAM" id="SSF53822">
    <property type="entry name" value="Periplasmic binding protein-like I"/>
    <property type="match status" value="1"/>
</dbReference>
<dbReference type="Pfam" id="PF00532">
    <property type="entry name" value="Peripla_BP_1"/>
    <property type="match status" value="1"/>
</dbReference>
<evidence type="ECO:0000256" key="3">
    <source>
        <dbReference type="ARBA" id="ARBA00023163"/>
    </source>
</evidence>
<dbReference type="SMART" id="SM00354">
    <property type="entry name" value="HTH_LACI"/>
    <property type="match status" value="1"/>
</dbReference>
<dbReference type="CDD" id="cd06267">
    <property type="entry name" value="PBP1_LacI_sugar_binding-like"/>
    <property type="match status" value="1"/>
</dbReference>
<keyword evidence="2" id="KW-0238">DNA-binding</keyword>
<dbReference type="eggNOG" id="COG1609">
    <property type="taxonomic scope" value="Bacteria"/>
</dbReference>
<name>I3ZIU3_TERRK</name>
<dbReference type="InterPro" id="IPR001761">
    <property type="entry name" value="Peripla_BP/Lac1_sug-bd_dom"/>
</dbReference>
<dbReference type="AlphaFoldDB" id="I3ZIU3"/>
<dbReference type="GO" id="GO:0000976">
    <property type="term" value="F:transcription cis-regulatory region binding"/>
    <property type="evidence" value="ECO:0007669"/>
    <property type="project" value="TreeGrafter"/>
</dbReference>
<dbReference type="Gene3D" id="1.10.260.40">
    <property type="entry name" value="lambda repressor-like DNA-binding domains"/>
    <property type="match status" value="1"/>
</dbReference>
<protein>
    <submittedName>
        <fullName evidence="5">Transcriptional regulator</fullName>
    </submittedName>
</protein>
<evidence type="ECO:0000313" key="5">
    <source>
        <dbReference type="EMBL" id="AFL89161.1"/>
    </source>
</evidence>
<dbReference type="STRING" id="926566.Terro_2926"/>
<dbReference type="SUPFAM" id="SSF47413">
    <property type="entry name" value="lambda repressor-like DNA-binding domains"/>
    <property type="match status" value="1"/>
</dbReference>
<organism evidence="5 6">
    <name type="scientific">Terriglobus roseus (strain DSM 18391 / NRRL B-41598 / KBS 63)</name>
    <dbReference type="NCBI Taxonomy" id="926566"/>
    <lineage>
        <taxon>Bacteria</taxon>
        <taxon>Pseudomonadati</taxon>
        <taxon>Acidobacteriota</taxon>
        <taxon>Terriglobia</taxon>
        <taxon>Terriglobales</taxon>
        <taxon>Acidobacteriaceae</taxon>
        <taxon>Terriglobus</taxon>
    </lineage>
</organism>
<evidence type="ECO:0000256" key="2">
    <source>
        <dbReference type="ARBA" id="ARBA00023125"/>
    </source>
</evidence>
<proteinExistence type="predicted"/>
<dbReference type="PANTHER" id="PTHR30146:SF109">
    <property type="entry name" value="HTH-TYPE TRANSCRIPTIONAL REGULATOR GALS"/>
    <property type="match status" value="1"/>
</dbReference>
<dbReference type="InterPro" id="IPR010982">
    <property type="entry name" value="Lambda_DNA-bd_dom_sf"/>
</dbReference>
<dbReference type="Pfam" id="PF00356">
    <property type="entry name" value="LacI"/>
    <property type="match status" value="1"/>
</dbReference>
<evidence type="ECO:0000256" key="1">
    <source>
        <dbReference type="ARBA" id="ARBA00023015"/>
    </source>
</evidence>
<dbReference type="KEGG" id="trs:Terro_2926"/>
<dbReference type="InterPro" id="IPR028082">
    <property type="entry name" value="Peripla_BP_I"/>
</dbReference>
<accession>I3ZIU3</accession>
<dbReference type="CDD" id="cd01392">
    <property type="entry name" value="HTH_LacI"/>
    <property type="match status" value="1"/>
</dbReference>
<gene>
    <name evidence="5" type="ordered locus">Terro_2926</name>
</gene>
<dbReference type="EMBL" id="CP003379">
    <property type="protein sequence ID" value="AFL89161.1"/>
    <property type="molecule type" value="Genomic_DNA"/>
</dbReference>
<reference evidence="5 6" key="1">
    <citation type="submission" date="2012-06" db="EMBL/GenBank/DDBJ databases">
        <title>Complete genome of Terriglobus roseus DSM 18391.</title>
        <authorList>
            <consortium name="US DOE Joint Genome Institute (JGI-PGF)"/>
            <person name="Lucas S."/>
            <person name="Copeland A."/>
            <person name="Lapidus A."/>
            <person name="Glavina del Rio T."/>
            <person name="Dalin E."/>
            <person name="Tice H."/>
            <person name="Bruce D."/>
            <person name="Goodwin L."/>
            <person name="Pitluck S."/>
            <person name="Peters L."/>
            <person name="Mikhailova N."/>
            <person name="Munk A.C.C."/>
            <person name="Kyrpides N."/>
            <person name="Mavromatis K."/>
            <person name="Ivanova N."/>
            <person name="Brettin T."/>
            <person name="Detter J.C."/>
            <person name="Han C."/>
            <person name="Larimer F."/>
            <person name="Land M."/>
            <person name="Hauser L."/>
            <person name="Markowitz V."/>
            <person name="Cheng J.-F."/>
            <person name="Hugenholtz P."/>
            <person name="Woyke T."/>
            <person name="Wu D."/>
            <person name="Brambilla E."/>
            <person name="Klenk H.-P."/>
            <person name="Eisen J.A."/>
        </authorList>
    </citation>
    <scope>NUCLEOTIDE SEQUENCE [LARGE SCALE GENOMIC DNA]</scope>
    <source>
        <strain evidence="6">DSM 18391 / NRRL B-41598 / KBS 63</strain>
    </source>
</reference>
<keyword evidence="1" id="KW-0805">Transcription regulation</keyword>